<dbReference type="GO" id="GO:0016787">
    <property type="term" value="F:hydrolase activity"/>
    <property type="evidence" value="ECO:0007669"/>
    <property type="project" value="UniProtKB-KW"/>
</dbReference>
<dbReference type="STRING" id="1777144.AWB83_01770"/>
<dbReference type="RefSeq" id="WP_087044403.1">
    <property type="nucleotide sequence ID" value="NZ_FCOB02000007.1"/>
</dbReference>
<proteinExistence type="predicted"/>
<dbReference type="InterPro" id="IPR052358">
    <property type="entry name" value="Aro_Compnd_Degr_Hydrolases"/>
</dbReference>
<dbReference type="Pfam" id="PF04909">
    <property type="entry name" value="Amidohydro_2"/>
    <property type="match status" value="1"/>
</dbReference>
<dbReference type="Proteomes" id="UP000054978">
    <property type="component" value="Unassembled WGS sequence"/>
</dbReference>
<dbReference type="PANTHER" id="PTHR35563">
    <property type="entry name" value="BARREL METAL-DEPENDENT HYDROLASE, PUTATIVE (AFU_ORTHOLOGUE AFUA_1G16240)-RELATED"/>
    <property type="match status" value="1"/>
</dbReference>
<dbReference type="InterPro" id="IPR006680">
    <property type="entry name" value="Amidohydro-rel"/>
</dbReference>
<comment type="caution">
    <text evidence="2">The sequence shown here is derived from an EMBL/GenBank/DDBJ whole genome shotgun (WGS) entry which is preliminary data.</text>
</comment>
<dbReference type="SUPFAM" id="SSF51556">
    <property type="entry name" value="Metallo-dependent hydrolases"/>
    <property type="match status" value="1"/>
</dbReference>
<reference evidence="2" key="1">
    <citation type="submission" date="2016-01" db="EMBL/GenBank/DDBJ databases">
        <authorList>
            <person name="Peeters C."/>
        </authorList>
    </citation>
    <scope>NUCLEOTIDE SEQUENCE [LARGE SCALE GENOMIC DNA]</scope>
    <source>
        <strain evidence="2">LMG 29326</strain>
    </source>
</reference>
<evidence type="ECO:0000313" key="2">
    <source>
        <dbReference type="EMBL" id="SAK56578.1"/>
    </source>
</evidence>
<feature type="domain" description="Amidohydrolase-related" evidence="1">
    <location>
        <begin position="3"/>
        <end position="267"/>
    </location>
</feature>
<organism evidence="2 3">
    <name type="scientific">Caballeronia ptereochthonis</name>
    <dbReference type="NCBI Taxonomy" id="1777144"/>
    <lineage>
        <taxon>Bacteria</taxon>
        <taxon>Pseudomonadati</taxon>
        <taxon>Pseudomonadota</taxon>
        <taxon>Betaproteobacteria</taxon>
        <taxon>Burkholderiales</taxon>
        <taxon>Burkholderiaceae</taxon>
        <taxon>Caballeronia</taxon>
    </lineage>
</organism>
<dbReference type="InterPro" id="IPR032466">
    <property type="entry name" value="Metal_Hydrolase"/>
</dbReference>
<gene>
    <name evidence="2" type="ORF">AWB83_01770</name>
</gene>
<dbReference type="AlphaFoldDB" id="A0A158AFI9"/>
<sequence length="269" mass="30191">MKCDSHIHIHDRAFLKQPRPQGFVDNDDVAAYRKVQTRIGTQRVVIVTPRVYGTDNAVTVDAIRQFGIGNARGIAVLNPDVTDDELAALDQGGIRGIRFTLYTAKNAAVGFDMVEPLARRVAELGWHVQLHWTAEQIVEHEAMLRRLPAPMVFDHRARLPSKDGVHHAAFDIVRSLADAGRAWIKLSGPYLDSAVGLEHRYADIAPMARAWVQAVPERLVWGSDWPHVTETHKPDDVFLIDLLSEWVDDEATRERILVTNPAMLYGFAI</sequence>
<keyword evidence="2" id="KW-0378">Hydrolase</keyword>
<keyword evidence="3" id="KW-1185">Reference proteome</keyword>
<evidence type="ECO:0000313" key="3">
    <source>
        <dbReference type="Proteomes" id="UP000054978"/>
    </source>
</evidence>
<dbReference type="EMBL" id="FCOB02000007">
    <property type="protein sequence ID" value="SAK56578.1"/>
    <property type="molecule type" value="Genomic_DNA"/>
</dbReference>
<evidence type="ECO:0000259" key="1">
    <source>
        <dbReference type="Pfam" id="PF04909"/>
    </source>
</evidence>
<dbReference type="PANTHER" id="PTHR35563:SF2">
    <property type="entry name" value="BARREL METAL-DEPENDENT HYDROLASE, PUTATIVE (AFU_ORTHOLOGUE AFUA_1G16240)-RELATED"/>
    <property type="match status" value="1"/>
</dbReference>
<name>A0A158AFI9_9BURK</name>
<accession>A0A158AFI9</accession>
<dbReference type="OrthoDB" id="9787654at2"/>
<protein>
    <submittedName>
        <fullName evidence="2">2-pyrone-4,6-dicarboxylate hydrolase</fullName>
    </submittedName>
</protein>
<dbReference type="Gene3D" id="3.20.20.140">
    <property type="entry name" value="Metal-dependent hydrolases"/>
    <property type="match status" value="1"/>
</dbReference>